<evidence type="ECO:0000313" key="1">
    <source>
        <dbReference type="EMBL" id="KHN79814.1"/>
    </source>
</evidence>
<dbReference type="EMBL" id="JPKZ01001844">
    <property type="protein sequence ID" value="KHN79814.1"/>
    <property type="molecule type" value="Genomic_DNA"/>
</dbReference>
<name>A0A0B2VED3_TOXCA</name>
<proteinExistence type="predicted"/>
<protein>
    <submittedName>
        <fullName evidence="1">Uncharacterized protein</fullName>
    </submittedName>
</protein>
<keyword evidence="2" id="KW-1185">Reference proteome</keyword>
<reference evidence="1 2" key="1">
    <citation type="submission" date="2014-11" db="EMBL/GenBank/DDBJ databases">
        <title>Genetic blueprint of the zoonotic pathogen Toxocara canis.</title>
        <authorList>
            <person name="Zhu X.-Q."/>
            <person name="Korhonen P.K."/>
            <person name="Cai H."/>
            <person name="Young N.D."/>
            <person name="Nejsum P."/>
            <person name="von Samson-Himmelstjerna G."/>
            <person name="Boag P.R."/>
            <person name="Tan P."/>
            <person name="Li Q."/>
            <person name="Min J."/>
            <person name="Yang Y."/>
            <person name="Wang X."/>
            <person name="Fang X."/>
            <person name="Hall R.S."/>
            <person name="Hofmann A."/>
            <person name="Sternberg P.W."/>
            <person name="Jex A.R."/>
            <person name="Gasser R.B."/>
        </authorList>
    </citation>
    <scope>NUCLEOTIDE SEQUENCE [LARGE SCALE GENOMIC DNA]</scope>
    <source>
        <strain evidence="1">PN_DK_2014</strain>
    </source>
</reference>
<gene>
    <name evidence="1" type="ORF">Tcan_07578</name>
</gene>
<dbReference type="Proteomes" id="UP000031036">
    <property type="component" value="Unassembled WGS sequence"/>
</dbReference>
<organism evidence="1 2">
    <name type="scientific">Toxocara canis</name>
    <name type="common">Canine roundworm</name>
    <dbReference type="NCBI Taxonomy" id="6265"/>
    <lineage>
        <taxon>Eukaryota</taxon>
        <taxon>Metazoa</taxon>
        <taxon>Ecdysozoa</taxon>
        <taxon>Nematoda</taxon>
        <taxon>Chromadorea</taxon>
        <taxon>Rhabditida</taxon>
        <taxon>Spirurina</taxon>
        <taxon>Ascaridomorpha</taxon>
        <taxon>Ascaridoidea</taxon>
        <taxon>Toxocaridae</taxon>
        <taxon>Toxocara</taxon>
    </lineage>
</organism>
<sequence length="86" mass="9750">MATLDLTNWSHIMSFYNIKDPFHQAHLEHRAASTDEISSAYFGCTAPDFFLYLKLLIPEGTVTSIPIHNQTKVYYEHIAARCMASG</sequence>
<dbReference type="AlphaFoldDB" id="A0A0B2VED3"/>
<accession>A0A0B2VED3</accession>
<evidence type="ECO:0000313" key="2">
    <source>
        <dbReference type="Proteomes" id="UP000031036"/>
    </source>
</evidence>
<comment type="caution">
    <text evidence="1">The sequence shown here is derived from an EMBL/GenBank/DDBJ whole genome shotgun (WGS) entry which is preliminary data.</text>
</comment>